<accession>A0AAP0MGW7</accession>
<name>A0AAP0MGW7_9ROSI</name>
<feature type="domain" description="ULTRAPETALA1/2 SAND" evidence="1">
    <location>
        <begin position="91"/>
        <end position="183"/>
    </location>
</feature>
<dbReference type="GO" id="GO:0005634">
    <property type="term" value="C:nucleus"/>
    <property type="evidence" value="ECO:0007669"/>
    <property type="project" value="TreeGrafter"/>
</dbReference>
<evidence type="ECO:0000313" key="3">
    <source>
        <dbReference type="EMBL" id="KAK9209333.1"/>
    </source>
</evidence>
<keyword evidence="4" id="KW-1185">Reference proteome</keyword>
<sequence length="304" mass="34708">MDTLISFARTKNSRNWGKVHVDAVIYLQGAADSRLYHQGQGSWGKDIYQQLLKCTGLLEEVLGLAGGKVAAGKGGIMAASTMFNEEQINKMKGLRREPDFIEVQCGCTSRKYGDTIGKLKIFANGQFLIDCVCTTGCKEGNMTPYDFEKHSGKDGARKWTHHIWVSIDEEKTPLHKTVLLKYYKHTSNEASTSCRGKRIFHRDEFIRCSRCKKERRFRMRTKEECRIYHDALLARRWKCVNWPYDKIDCDAGEERSSRRSCRGCPRLPACEGCTTCVCLGCLKCRFKDCNCRTCVDFMQNAEPS</sequence>
<organism evidence="3 4">
    <name type="scientific">Citrus x changshan-huyou</name>
    <dbReference type="NCBI Taxonomy" id="2935761"/>
    <lineage>
        <taxon>Eukaryota</taxon>
        <taxon>Viridiplantae</taxon>
        <taxon>Streptophyta</taxon>
        <taxon>Embryophyta</taxon>
        <taxon>Tracheophyta</taxon>
        <taxon>Spermatophyta</taxon>
        <taxon>Magnoliopsida</taxon>
        <taxon>eudicotyledons</taxon>
        <taxon>Gunneridae</taxon>
        <taxon>Pentapetalae</taxon>
        <taxon>rosids</taxon>
        <taxon>malvids</taxon>
        <taxon>Sapindales</taxon>
        <taxon>Rutaceae</taxon>
        <taxon>Aurantioideae</taxon>
        <taxon>Citrus</taxon>
    </lineage>
</organism>
<dbReference type="Pfam" id="PF23292">
    <property type="entry name" value="SAND_ULT1"/>
    <property type="match status" value="1"/>
</dbReference>
<proteinExistence type="predicted"/>
<dbReference type="PANTHER" id="PTHR34053">
    <property type="entry name" value="PROTEIN ULTRAPETALA 1"/>
    <property type="match status" value="1"/>
</dbReference>
<gene>
    <name evidence="3" type="ORF">WN944_001699</name>
</gene>
<dbReference type="PANTHER" id="PTHR34053:SF2">
    <property type="entry name" value="SAND DOMAIN-CONTAINING PROTEIN"/>
    <property type="match status" value="1"/>
</dbReference>
<evidence type="ECO:0000259" key="2">
    <source>
        <dbReference type="Pfam" id="PF23293"/>
    </source>
</evidence>
<feature type="domain" description="ULTRAPETALA1/2 zinc finger" evidence="2">
    <location>
        <begin position="201"/>
        <end position="299"/>
    </location>
</feature>
<dbReference type="InterPro" id="IPR020533">
    <property type="entry name" value="Developmental_reg_ULTRAPETALA"/>
</dbReference>
<evidence type="ECO:0000313" key="4">
    <source>
        <dbReference type="Proteomes" id="UP001428341"/>
    </source>
</evidence>
<dbReference type="InterPro" id="IPR057011">
    <property type="entry name" value="ULT1/2_SAND"/>
</dbReference>
<reference evidence="3 4" key="1">
    <citation type="submission" date="2024-05" db="EMBL/GenBank/DDBJ databases">
        <title>Haplotype-resolved chromosome-level genome assembly of Huyou (Citrus changshanensis).</title>
        <authorList>
            <person name="Miao C."/>
            <person name="Chen W."/>
            <person name="Wu Y."/>
            <person name="Wang L."/>
            <person name="Zhao S."/>
            <person name="Grierson D."/>
            <person name="Xu C."/>
            <person name="Chen K."/>
        </authorList>
    </citation>
    <scope>NUCLEOTIDE SEQUENCE [LARGE SCALE GENOMIC DNA]</scope>
    <source>
        <strain evidence="3">01-14</strain>
        <tissue evidence="3">Leaf</tissue>
    </source>
</reference>
<comment type="caution">
    <text evidence="3">The sequence shown here is derived from an EMBL/GenBank/DDBJ whole genome shotgun (WGS) entry which is preliminary data.</text>
</comment>
<dbReference type="Proteomes" id="UP001428341">
    <property type="component" value="Unassembled WGS sequence"/>
</dbReference>
<evidence type="ECO:0000259" key="1">
    <source>
        <dbReference type="Pfam" id="PF23292"/>
    </source>
</evidence>
<dbReference type="GO" id="GO:0005829">
    <property type="term" value="C:cytosol"/>
    <property type="evidence" value="ECO:0007669"/>
    <property type="project" value="TreeGrafter"/>
</dbReference>
<dbReference type="Pfam" id="PF23293">
    <property type="entry name" value="zf_ULT1"/>
    <property type="match status" value="1"/>
</dbReference>
<dbReference type="InterPro" id="IPR057012">
    <property type="entry name" value="ULT1/2_Znf"/>
</dbReference>
<dbReference type="EMBL" id="JBCGBO010000004">
    <property type="protein sequence ID" value="KAK9209333.1"/>
    <property type="molecule type" value="Genomic_DNA"/>
</dbReference>
<protein>
    <submittedName>
        <fullName evidence="3">Uncharacterized protein</fullName>
    </submittedName>
</protein>
<dbReference type="AlphaFoldDB" id="A0AAP0MGW7"/>